<evidence type="ECO:0000259" key="4">
    <source>
        <dbReference type="PROSITE" id="PS51898"/>
    </source>
</evidence>
<dbReference type="Pfam" id="PF00589">
    <property type="entry name" value="Phage_integrase"/>
    <property type="match status" value="1"/>
</dbReference>
<evidence type="ECO:0000256" key="3">
    <source>
        <dbReference type="PROSITE-ProRule" id="PRU01248"/>
    </source>
</evidence>
<proteinExistence type="predicted"/>
<dbReference type="PROSITE" id="PS51898">
    <property type="entry name" value="TYR_RECOMBINASE"/>
    <property type="match status" value="1"/>
</dbReference>
<dbReference type="Gene3D" id="1.10.443.10">
    <property type="entry name" value="Intergrase catalytic core"/>
    <property type="match status" value="1"/>
</dbReference>
<dbReference type="PROSITE" id="PS51900">
    <property type="entry name" value="CB"/>
    <property type="match status" value="1"/>
</dbReference>
<dbReference type="PANTHER" id="PTHR30349:SF89">
    <property type="entry name" value="INTEGRASE_RECOMBINASE"/>
    <property type="match status" value="1"/>
</dbReference>
<evidence type="ECO:0000256" key="1">
    <source>
        <dbReference type="ARBA" id="ARBA00023125"/>
    </source>
</evidence>
<evidence type="ECO:0000313" key="6">
    <source>
        <dbReference type="EMBL" id="MCU7378185.1"/>
    </source>
</evidence>
<dbReference type="Proteomes" id="UP001065549">
    <property type="component" value="Unassembled WGS sequence"/>
</dbReference>
<keyword evidence="1 3" id="KW-0238">DNA-binding</keyword>
<accession>A0A9J6QLY7</accession>
<evidence type="ECO:0000259" key="5">
    <source>
        <dbReference type="PROSITE" id="PS51900"/>
    </source>
</evidence>
<feature type="domain" description="Tyr recombinase" evidence="4">
    <location>
        <begin position="97"/>
        <end position="271"/>
    </location>
</feature>
<reference evidence="6" key="1">
    <citation type="submission" date="2022-09" db="EMBL/GenBank/DDBJ databases">
        <title>Culturomic study of gut microbiota in children with autism spectrum disorder.</title>
        <authorList>
            <person name="Efimov B.A."/>
            <person name="Chaplin A.V."/>
            <person name="Sokolova S.R."/>
            <person name="Pikina A.P."/>
            <person name="Korzhanova M."/>
            <person name="Belova V."/>
            <person name="Korostin D."/>
        </authorList>
    </citation>
    <scope>NUCLEOTIDE SEQUENCE</scope>
    <source>
        <strain evidence="6">ASD5510</strain>
    </source>
</reference>
<dbReference type="GO" id="GO:0015074">
    <property type="term" value="P:DNA integration"/>
    <property type="evidence" value="ECO:0007669"/>
    <property type="project" value="InterPro"/>
</dbReference>
<keyword evidence="2" id="KW-0233">DNA recombination</keyword>
<evidence type="ECO:0000256" key="2">
    <source>
        <dbReference type="ARBA" id="ARBA00023172"/>
    </source>
</evidence>
<keyword evidence="7" id="KW-1185">Reference proteome</keyword>
<gene>
    <name evidence="6" type="ORF">OBO34_07435</name>
</gene>
<evidence type="ECO:0000313" key="7">
    <source>
        <dbReference type="Proteomes" id="UP001065549"/>
    </source>
</evidence>
<dbReference type="InterPro" id="IPR010998">
    <property type="entry name" value="Integrase_recombinase_N"/>
</dbReference>
<organism evidence="6 7">
    <name type="scientific">Hominibacterium faecale</name>
    <dbReference type="NCBI Taxonomy" id="2839743"/>
    <lineage>
        <taxon>Bacteria</taxon>
        <taxon>Bacillati</taxon>
        <taxon>Bacillota</taxon>
        <taxon>Clostridia</taxon>
        <taxon>Peptostreptococcales</taxon>
        <taxon>Anaerovoracaceae</taxon>
        <taxon>Hominibacterium</taxon>
    </lineage>
</organism>
<dbReference type="AlphaFoldDB" id="A0A9J6QLY7"/>
<dbReference type="InterPro" id="IPR002104">
    <property type="entry name" value="Integrase_catalytic"/>
</dbReference>
<dbReference type="GO" id="GO:0006310">
    <property type="term" value="P:DNA recombination"/>
    <property type="evidence" value="ECO:0007669"/>
    <property type="project" value="UniProtKB-KW"/>
</dbReference>
<name>A0A9J6QLY7_9FIRM</name>
<dbReference type="Gene3D" id="1.10.150.130">
    <property type="match status" value="1"/>
</dbReference>
<protein>
    <submittedName>
        <fullName evidence="6">Tyrosine-type recombinase/integrase</fullName>
    </submittedName>
</protein>
<comment type="caution">
    <text evidence="6">The sequence shown here is derived from an EMBL/GenBank/DDBJ whole genome shotgun (WGS) entry which is preliminary data.</text>
</comment>
<dbReference type="EMBL" id="JAOSHN010000003">
    <property type="protein sequence ID" value="MCU7378185.1"/>
    <property type="molecule type" value="Genomic_DNA"/>
</dbReference>
<dbReference type="InterPro" id="IPR044068">
    <property type="entry name" value="CB"/>
</dbReference>
<sequence length="275" mass="32148">MEKTEAKKQLKDYEKELRVSELSERTIKKYLFDIHQWLEAQSSMIDNDTMIQYKGILSEKYAASSINSKLISINRYLKWLGHRELQVKTKRIQTESSLEHTISKSDYLKMLEYAKGKNKMKMFCIMRTIALTGIRIGELQYITVEAVRAGSTEVYNKGKYRRIYLPARLCSELSRYCEEKDIEAGFVFTGRDKTKSITPSTVWRNLKYIGMQAGVPEKNVYPHSFRHLFAKTYMSEIGDITELSDLLGHSRLETTWIYTKTTSEEKRSRLNKISL</sequence>
<dbReference type="InterPro" id="IPR013762">
    <property type="entry name" value="Integrase-like_cat_sf"/>
</dbReference>
<dbReference type="SUPFAM" id="SSF56349">
    <property type="entry name" value="DNA breaking-rejoining enzymes"/>
    <property type="match status" value="1"/>
</dbReference>
<dbReference type="PANTHER" id="PTHR30349">
    <property type="entry name" value="PHAGE INTEGRASE-RELATED"/>
    <property type="match status" value="1"/>
</dbReference>
<dbReference type="GO" id="GO:0003677">
    <property type="term" value="F:DNA binding"/>
    <property type="evidence" value="ECO:0007669"/>
    <property type="project" value="UniProtKB-UniRule"/>
</dbReference>
<dbReference type="InterPro" id="IPR050090">
    <property type="entry name" value="Tyrosine_recombinase_XerCD"/>
</dbReference>
<feature type="domain" description="Core-binding (CB)" evidence="5">
    <location>
        <begin position="4"/>
        <end position="81"/>
    </location>
</feature>
<dbReference type="RefSeq" id="WP_148398926.1">
    <property type="nucleotide sequence ID" value="NZ_JAJAGH010000008.1"/>
</dbReference>
<dbReference type="InterPro" id="IPR011010">
    <property type="entry name" value="DNA_brk_join_enz"/>
</dbReference>